<sequence>MSNHLLLPSIQSWNYPQSLDIAENTASTTIVDHNLGLAFDPHISQQASDTHDVQLQVVVDRLEAQKTSGSSNMNAGEQNPDVGFSFDLLSPQPNALGPLNTEVTPAYFNEWMNPLDAHPIPGMLRDETDVPFVGAQMTAQPFIDNEFTHDERHTFESATSLKNVPLNDNHTAQHNLSARFMRMISEANVDPYEFISFMLADRHLDENRLRKVFENSQYGSRRDHASNAEGWKQNNGDAIRSQKYTFVTLAARRHTEHELQRVFDWSAKVTKDQICGRQTPCNSMSAFSDERGKMPRNARRVADEGLVVRELHEAFRDERVHG</sequence>
<reference evidence="1 2" key="1">
    <citation type="journal article" date="2024" name="J Genomics">
        <title>Draft genome sequencing and assembly of Favolaschia claudopus CIRM-BRFM 2984 isolated from oak limbs.</title>
        <authorList>
            <person name="Navarro D."/>
            <person name="Drula E."/>
            <person name="Chaduli D."/>
            <person name="Cazenave R."/>
            <person name="Ahrendt S."/>
            <person name="Wang J."/>
            <person name="Lipzen A."/>
            <person name="Daum C."/>
            <person name="Barry K."/>
            <person name="Grigoriev I.V."/>
            <person name="Favel A."/>
            <person name="Rosso M.N."/>
            <person name="Martin F."/>
        </authorList>
    </citation>
    <scope>NUCLEOTIDE SEQUENCE [LARGE SCALE GENOMIC DNA]</scope>
    <source>
        <strain evidence="1 2">CIRM-BRFM 2984</strain>
    </source>
</reference>
<gene>
    <name evidence="1" type="ORF">R3P38DRAFT_2780610</name>
</gene>
<name>A0AAW0B8Z7_9AGAR</name>
<protein>
    <submittedName>
        <fullName evidence="1">Uncharacterized protein</fullName>
    </submittedName>
</protein>
<evidence type="ECO:0000313" key="2">
    <source>
        <dbReference type="Proteomes" id="UP001362999"/>
    </source>
</evidence>
<dbReference type="AlphaFoldDB" id="A0AAW0B8Z7"/>
<dbReference type="EMBL" id="JAWWNJ010000037">
    <property type="protein sequence ID" value="KAK7022615.1"/>
    <property type="molecule type" value="Genomic_DNA"/>
</dbReference>
<comment type="caution">
    <text evidence="1">The sequence shown here is derived from an EMBL/GenBank/DDBJ whole genome shotgun (WGS) entry which is preliminary data.</text>
</comment>
<evidence type="ECO:0000313" key="1">
    <source>
        <dbReference type="EMBL" id="KAK7022615.1"/>
    </source>
</evidence>
<proteinExistence type="predicted"/>
<accession>A0AAW0B8Z7</accession>
<keyword evidence="2" id="KW-1185">Reference proteome</keyword>
<dbReference type="Proteomes" id="UP001362999">
    <property type="component" value="Unassembled WGS sequence"/>
</dbReference>
<organism evidence="1 2">
    <name type="scientific">Favolaschia claudopus</name>
    <dbReference type="NCBI Taxonomy" id="2862362"/>
    <lineage>
        <taxon>Eukaryota</taxon>
        <taxon>Fungi</taxon>
        <taxon>Dikarya</taxon>
        <taxon>Basidiomycota</taxon>
        <taxon>Agaricomycotina</taxon>
        <taxon>Agaricomycetes</taxon>
        <taxon>Agaricomycetidae</taxon>
        <taxon>Agaricales</taxon>
        <taxon>Marasmiineae</taxon>
        <taxon>Mycenaceae</taxon>
        <taxon>Favolaschia</taxon>
    </lineage>
</organism>